<dbReference type="EMBL" id="LT934119">
    <property type="protein sequence ID" value="VAI20946.1"/>
    <property type="molecule type" value="Genomic_DNA"/>
</dbReference>
<evidence type="ECO:0008006" key="5">
    <source>
        <dbReference type="Google" id="ProtNLM"/>
    </source>
</evidence>
<dbReference type="Gramene" id="TRITD5Av1G192630.1">
    <property type="protein sequence ID" value="TRITD5Av1G192630.1"/>
    <property type="gene ID" value="TRITD5Av1G192630"/>
</dbReference>
<sequence>MVRLCGCDFHEIKVTPSLHLPRLKELKLCGVAISEATLHCLLAASTALENLQLDNIQGPSSVRIISSTLRSVGVAGSYSYGEESLLQELVIEDAPCLERLITLGPFGGPRIVRVLAALKLMVLGCLSSENFKTVNGEILQEIVPTSLTTSGRTVKVLILESIGPNLNAVVGFLRCFPCVEKLYIQSRHRKDMKNVCQYSTLDPIECLELHLRAIVLNTYEGKRADVNFAKFFVLNAKVLKVMKFGASGTCNDKWVANQRRWLQLDISASRGARFYFKRDFDIPSFCDHYHFHGMWTVDPFGSS</sequence>
<dbReference type="Pfam" id="PF24758">
    <property type="entry name" value="LRR_At5g56370"/>
    <property type="match status" value="1"/>
</dbReference>
<evidence type="ECO:0000259" key="2">
    <source>
        <dbReference type="Pfam" id="PF24758"/>
    </source>
</evidence>
<dbReference type="Gene3D" id="3.80.10.10">
    <property type="entry name" value="Ribonuclease Inhibitor"/>
    <property type="match status" value="1"/>
</dbReference>
<dbReference type="AlphaFoldDB" id="A0A9R0WR72"/>
<dbReference type="OMA" id="MSSCEDA"/>
<protein>
    <recommendedName>
        <fullName evidence="5">FBD domain-containing protein</fullName>
    </recommendedName>
</protein>
<gene>
    <name evidence="3" type="ORF">TRITD_5Av1G192630</name>
</gene>
<feature type="domain" description="FBD" evidence="1">
    <location>
        <begin position="202"/>
        <end position="244"/>
    </location>
</feature>
<dbReference type="InterPro" id="IPR055302">
    <property type="entry name" value="F-box_dom-containing"/>
</dbReference>
<accession>A0A9R0WR72</accession>
<reference evidence="3 4" key="1">
    <citation type="submission" date="2017-09" db="EMBL/GenBank/DDBJ databases">
        <authorList>
            <consortium name="International Durum Wheat Genome Sequencing Consortium (IDWGSC)"/>
            <person name="Milanesi L."/>
        </authorList>
    </citation>
    <scope>NUCLEOTIDE SEQUENCE [LARGE SCALE GENOMIC DNA]</scope>
    <source>
        <strain evidence="4">cv. Svevo</strain>
    </source>
</reference>
<feature type="domain" description="F-box/LRR-repeat protein 15/At3g58940/PEG3-like LRR" evidence="2">
    <location>
        <begin position="3"/>
        <end position="184"/>
    </location>
</feature>
<dbReference type="Pfam" id="PF08387">
    <property type="entry name" value="FBD"/>
    <property type="match status" value="1"/>
</dbReference>
<proteinExistence type="predicted"/>
<dbReference type="PANTHER" id="PTHR32141:SF163">
    <property type="entry name" value="OS07G0285900 PROTEIN"/>
    <property type="match status" value="1"/>
</dbReference>
<dbReference type="Proteomes" id="UP000324705">
    <property type="component" value="Chromosome 5A"/>
</dbReference>
<evidence type="ECO:0000313" key="3">
    <source>
        <dbReference type="EMBL" id="VAI20946.1"/>
    </source>
</evidence>
<keyword evidence="4" id="KW-1185">Reference proteome</keyword>
<dbReference type="InterPro" id="IPR032675">
    <property type="entry name" value="LRR_dom_sf"/>
</dbReference>
<dbReference type="PANTHER" id="PTHR32141">
    <property type="match status" value="1"/>
</dbReference>
<dbReference type="InterPro" id="IPR055411">
    <property type="entry name" value="LRR_FXL15/At3g58940/PEG3-like"/>
</dbReference>
<evidence type="ECO:0000259" key="1">
    <source>
        <dbReference type="Pfam" id="PF08387"/>
    </source>
</evidence>
<organism evidence="3 4">
    <name type="scientific">Triticum turgidum subsp. durum</name>
    <name type="common">Durum wheat</name>
    <name type="synonym">Triticum durum</name>
    <dbReference type="NCBI Taxonomy" id="4567"/>
    <lineage>
        <taxon>Eukaryota</taxon>
        <taxon>Viridiplantae</taxon>
        <taxon>Streptophyta</taxon>
        <taxon>Embryophyta</taxon>
        <taxon>Tracheophyta</taxon>
        <taxon>Spermatophyta</taxon>
        <taxon>Magnoliopsida</taxon>
        <taxon>Liliopsida</taxon>
        <taxon>Poales</taxon>
        <taxon>Poaceae</taxon>
        <taxon>BOP clade</taxon>
        <taxon>Pooideae</taxon>
        <taxon>Triticodae</taxon>
        <taxon>Triticeae</taxon>
        <taxon>Triticinae</taxon>
        <taxon>Triticum</taxon>
    </lineage>
</organism>
<name>A0A9R0WR72_TRITD</name>
<evidence type="ECO:0000313" key="4">
    <source>
        <dbReference type="Proteomes" id="UP000324705"/>
    </source>
</evidence>
<dbReference type="InterPro" id="IPR006566">
    <property type="entry name" value="FBD"/>
</dbReference>